<dbReference type="SUPFAM" id="SSF57756">
    <property type="entry name" value="Retrovirus zinc finger-like domains"/>
    <property type="match status" value="1"/>
</dbReference>
<feature type="compositionally biased region" description="Polar residues" evidence="2">
    <location>
        <begin position="209"/>
        <end position="219"/>
    </location>
</feature>
<keyword evidence="1" id="KW-0479">Metal-binding</keyword>
<feature type="compositionally biased region" description="Low complexity" evidence="2">
    <location>
        <begin position="220"/>
        <end position="247"/>
    </location>
</feature>
<feature type="compositionally biased region" description="Low complexity" evidence="2">
    <location>
        <begin position="267"/>
        <end position="286"/>
    </location>
</feature>
<keyword evidence="1" id="KW-0862">Zinc</keyword>
<evidence type="ECO:0000256" key="2">
    <source>
        <dbReference type="SAM" id="MobiDB-lite"/>
    </source>
</evidence>
<proteinExistence type="predicted"/>
<evidence type="ECO:0000313" key="4">
    <source>
        <dbReference type="EMBL" id="CAG6448731.1"/>
    </source>
</evidence>
<protein>
    <submittedName>
        <fullName evidence="4">(northern house mosquito) hypothetical protein</fullName>
    </submittedName>
</protein>
<organism evidence="4">
    <name type="scientific">Culex pipiens</name>
    <name type="common">House mosquito</name>
    <dbReference type="NCBI Taxonomy" id="7175"/>
    <lineage>
        <taxon>Eukaryota</taxon>
        <taxon>Metazoa</taxon>
        <taxon>Ecdysozoa</taxon>
        <taxon>Arthropoda</taxon>
        <taxon>Hexapoda</taxon>
        <taxon>Insecta</taxon>
        <taxon>Pterygota</taxon>
        <taxon>Neoptera</taxon>
        <taxon>Endopterygota</taxon>
        <taxon>Diptera</taxon>
        <taxon>Nematocera</taxon>
        <taxon>Culicoidea</taxon>
        <taxon>Culicidae</taxon>
        <taxon>Culicinae</taxon>
        <taxon>Culicini</taxon>
        <taxon>Culex</taxon>
        <taxon>Culex</taxon>
    </lineage>
</organism>
<dbReference type="EMBL" id="HBUE01011705">
    <property type="protein sequence ID" value="CAG6448731.1"/>
    <property type="molecule type" value="Transcribed_RNA"/>
</dbReference>
<accession>A0A8D8A5X0</accession>
<feature type="region of interest" description="Disordered" evidence="2">
    <location>
        <begin position="205"/>
        <end position="288"/>
    </location>
</feature>
<dbReference type="GO" id="GO:0008270">
    <property type="term" value="F:zinc ion binding"/>
    <property type="evidence" value="ECO:0007669"/>
    <property type="project" value="UniProtKB-KW"/>
</dbReference>
<dbReference type="InterPro" id="IPR036875">
    <property type="entry name" value="Znf_CCHC_sf"/>
</dbReference>
<dbReference type="PANTHER" id="PTHR37984:SF5">
    <property type="entry name" value="PROTEIN NYNRIN-LIKE"/>
    <property type="match status" value="1"/>
</dbReference>
<dbReference type="InterPro" id="IPR001878">
    <property type="entry name" value="Znf_CCHC"/>
</dbReference>
<feature type="compositionally biased region" description="Polar residues" evidence="2">
    <location>
        <begin position="248"/>
        <end position="261"/>
    </location>
</feature>
<dbReference type="PROSITE" id="PS50158">
    <property type="entry name" value="ZF_CCHC"/>
    <property type="match status" value="1"/>
</dbReference>
<feature type="domain" description="CCHC-type" evidence="3">
    <location>
        <begin position="301"/>
        <end position="314"/>
    </location>
</feature>
<dbReference type="AlphaFoldDB" id="A0A8D8A5X0"/>
<sequence>MGSNGLATSIEMFRKGTSFTDWSDRLAYTFHANQVAADRQKSHFMTICGPFLFSQLKLHYSKDELDKASYADIVLKLKQKLDKTEPDLVQRFRFSQRNQQPDESNEDFVQAIKLQAEFCGFGAFRDVAIMDRVLAGLLDGNLKENLLKEEGLTLDKMDKFITTWNIAKRNVNALNNQNSCANFGQFNYPPPEMVNQVRRPVHERLGSHPYNNRQHSNTHNNYYRSGFNRNSNRYNNNRSGQNNHQQRAQNTQNTHNTQRSVRFQGDNRNNNQRNTNTNNNNNNRFNNRTERVKPDYSETVCDYCGKLGHIKKRCFTWKNLRRDAVNFVEMARPGTSAERELADLLGRMNTREDPNEETSDAESYSEWNQGVGWKRGVASASRSA</sequence>
<reference evidence="4" key="1">
    <citation type="submission" date="2021-05" db="EMBL/GenBank/DDBJ databases">
        <authorList>
            <person name="Alioto T."/>
            <person name="Alioto T."/>
            <person name="Gomez Garrido J."/>
        </authorList>
    </citation>
    <scope>NUCLEOTIDE SEQUENCE</scope>
</reference>
<name>A0A8D8A5X0_CULPI</name>
<dbReference type="GO" id="GO:0003676">
    <property type="term" value="F:nucleic acid binding"/>
    <property type="evidence" value="ECO:0007669"/>
    <property type="project" value="InterPro"/>
</dbReference>
<keyword evidence="1" id="KW-0863">Zinc-finger</keyword>
<dbReference type="InterPro" id="IPR050951">
    <property type="entry name" value="Retrovirus_Pol_polyprotein"/>
</dbReference>
<dbReference type="PANTHER" id="PTHR37984">
    <property type="entry name" value="PROTEIN CBG26694"/>
    <property type="match status" value="1"/>
</dbReference>
<evidence type="ECO:0000259" key="3">
    <source>
        <dbReference type="PROSITE" id="PS50158"/>
    </source>
</evidence>
<evidence type="ECO:0000256" key="1">
    <source>
        <dbReference type="PROSITE-ProRule" id="PRU00047"/>
    </source>
</evidence>